<sequence>MTKLQGKVAVVTGGTSGIGLATAQRLVQEGAYVYVTGRRQAELDAAVAAIGSNVTGVRGDVSRLADLDHLYEVVRSLHNQIDILFVNAGGGEFAPLGNITEEHYEKTFNINVKGTLFTVQKALPLLKDGASIILTSSLAASSGMPAFSVYSATKAAIRSFARGWIVDLQSRKIRVNAISPGVIHTPGLTGLASSEEESQQFLQQMAQQIPLERVGKPEEVASAVVFLASDDSSFINGIELFIDGGQSQI</sequence>
<dbReference type="EMBL" id="JAGRPV010000001">
    <property type="protein sequence ID" value="MDI4643651.1"/>
    <property type="molecule type" value="Genomic_DNA"/>
</dbReference>
<feature type="domain" description="Ketoreductase" evidence="2">
    <location>
        <begin position="7"/>
        <end position="181"/>
    </location>
</feature>
<dbReference type="CDD" id="cd05233">
    <property type="entry name" value="SDR_c"/>
    <property type="match status" value="1"/>
</dbReference>
<evidence type="ECO:0000313" key="3">
    <source>
        <dbReference type="EMBL" id="MDI4643651.1"/>
    </source>
</evidence>
<dbReference type="PRINTS" id="PR00081">
    <property type="entry name" value="GDHRDH"/>
</dbReference>
<dbReference type="SUPFAM" id="SSF51735">
    <property type="entry name" value="NAD(P)-binding Rossmann-fold domains"/>
    <property type="match status" value="1"/>
</dbReference>
<dbReference type="InterPro" id="IPR036291">
    <property type="entry name" value="NAD(P)-bd_dom_sf"/>
</dbReference>
<keyword evidence="3" id="KW-0560">Oxidoreductase</keyword>
<dbReference type="EC" id="1.1.1.47" evidence="3"/>
<dbReference type="GO" id="GO:0047936">
    <property type="term" value="F:glucose 1-dehydrogenase [NAD(P)+] activity"/>
    <property type="evidence" value="ECO:0007669"/>
    <property type="project" value="UniProtKB-EC"/>
</dbReference>
<comment type="caution">
    <text evidence="3">The sequence shown here is derived from an EMBL/GenBank/DDBJ whole genome shotgun (WGS) entry which is preliminary data.</text>
</comment>
<comment type="similarity">
    <text evidence="1">Belongs to the short-chain dehydrogenases/reductases (SDR) family.</text>
</comment>
<reference evidence="3" key="1">
    <citation type="submission" date="2023-04" db="EMBL/GenBank/DDBJ databases">
        <title>Comparative genomic analysis of Cohnella hashimotonis sp. nov., isolated from the International Space Station.</title>
        <authorList>
            <person name="Venkateswaran K."/>
            <person name="Simpson A."/>
        </authorList>
    </citation>
    <scope>NUCLEOTIDE SEQUENCE</scope>
    <source>
        <strain evidence="3">F6_2S_P_1</strain>
    </source>
</reference>
<protein>
    <submittedName>
        <fullName evidence="3">Glucose 1-dehydrogenase</fullName>
        <ecNumber evidence="3">1.1.1.47</ecNumber>
    </submittedName>
</protein>
<evidence type="ECO:0000256" key="1">
    <source>
        <dbReference type="ARBA" id="ARBA00006484"/>
    </source>
</evidence>
<evidence type="ECO:0000313" key="4">
    <source>
        <dbReference type="Proteomes" id="UP001161691"/>
    </source>
</evidence>
<organism evidence="3 4">
    <name type="scientific">Cohnella hashimotonis</name>
    <dbReference type="NCBI Taxonomy" id="2826895"/>
    <lineage>
        <taxon>Bacteria</taxon>
        <taxon>Bacillati</taxon>
        <taxon>Bacillota</taxon>
        <taxon>Bacilli</taxon>
        <taxon>Bacillales</taxon>
        <taxon>Paenibacillaceae</taxon>
        <taxon>Cohnella</taxon>
    </lineage>
</organism>
<proteinExistence type="inferred from homology"/>
<dbReference type="PANTHER" id="PTHR43943">
    <property type="entry name" value="DEHYDROGENASE/REDUCTASE (SDR FAMILY) MEMBER 4"/>
    <property type="match status" value="1"/>
</dbReference>
<dbReference type="InterPro" id="IPR002347">
    <property type="entry name" value="SDR_fam"/>
</dbReference>
<evidence type="ECO:0000259" key="2">
    <source>
        <dbReference type="SMART" id="SM00822"/>
    </source>
</evidence>
<dbReference type="SMART" id="SM00822">
    <property type="entry name" value="PKS_KR"/>
    <property type="match status" value="1"/>
</dbReference>
<name>A0ABT6TAR2_9BACL</name>
<dbReference type="Gene3D" id="3.40.50.720">
    <property type="entry name" value="NAD(P)-binding Rossmann-like Domain"/>
    <property type="match status" value="1"/>
</dbReference>
<accession>A0ABT6TAR2</accession>
<dbReference type="NCBIfam" id="NF005559">
    <property type="entry name" value="PRK07231.1"/>
    <property type="match status" value="1"/>
</dbReference>
<dbReference type="Pfam" id="PF13561">
    <property type="entry name" value="adh_short_C2"/>
    <property type="match status" value="1"/>
</dbReference>
<dbReference type="InterPro" id="IPR057326">
    <property type="entry name" value="KR_dom"/>
</dbReference>
<dbReference type="RefSeq" id="WP_282906704.1">
    <property type="nucleotide sequence ID" value="NZ_JAGRPV010000001.1"/>
</dbReference>
<gene>
    <name evidence="3" type="ORF">KB449_01710</name>
</gene>
<dbReference type="PANTHER" id="PTHR43943:SF2">
    <property type="entry name" value="DEHYDROGENASE_REDUCTASE 4"/>
    <property type="match status" value="1"/>
</dbReference>
<keyword evidence="4" id="KW-1185">Reference proteome</keyword>
<dbReference type="Proteomes" id="UP001161691">
    <property type="component" value="Unassembled WGS sequence"/>
</dbReference>